<comment type="function">
    <text evidence="3">The electron transfer flavoprotein serves as a specific electron acceptor for other dehydrogenases. It transfers the electrons to the main respiratory chain via ETF-ubiquinone oxidoreductase (ETF dehydrogenase).</text>
</comment>
<evidence type="ECO:0000313" key="6">
    <source>
        <dbReference type="EMBL" id="KGM02343.1"/>
    </source>
</evidence>
<keyword evidence="7" id="KW-1185">Reference proteome</keyword>
<dbReference type="EMBL" id="AXNT01000052">
    <property type="protein sequence ID" value="KGM02343.1"/>
    <property type="molecule type" value="Genomic_DNA"/>
</dbReference>
<dbReference type="AlphaFoldDB" id="A0A0A0B7Z3"/>
<dbReference type="InterPro" id="IPR029035">
    <property type="entry name" value="DHS-like_NAD/FAD-binding_dom"/>
</dbReference>
<feature type="binding site" evidence="4">
    <location>
        <begin position="262"/>
        <end position="266"/>
    </location>
    <ligand>
        <name>FAD</name>
        <dbReference type="ChEBI" id="CHEBI:57692"/>
    </ligand>
</feature>
<evidence type="ECO:0000256" key="2">
    <source>
        <dbReference type="ARBA" id="ARBA00011355"/>
    </source>
</evidence>
<dbReference type="SUPFAM" id="SSF52467">
    <property type="entry name" value="DHS-like NAD/FAD-binding domain"/>
    <property type="match status" value="1"/>
</dbReference>
<name>A0A0A0B7Z3_9CELL</name>
<dbReference type="PANTHER" id="PTHR43153">
    <property type="entry name" value="ELECTRON TRANSFER FLAVOPROTEIN ALPHA"/>
    <property type="match status" value="1"/>
</dbReference>
<comment type="caution">
    <text evidence="6">The sequence shown here is derived from an EMBL/GenBank/DDBJ whole genome shotgun (WGS) entry which is preliminary data.</text>
</comment>
<evidence type="ECO:0000313" key="7">
    <source>
        <dbReference type="Proteomes" id="UP000029833"/>
    </source>
</evidence>
<dbReference type="OrthoDB" id="9770286at2"/>
<feature type="domain" description="Electron transfer flavoprotein alpha/beta-subunit N-terminal" evidence="5">
    <location>
        <begin position="9"/>
        <end position="200"/>
    </location>
</feature>
<dbReference type="PANTHER" id="PTHR43153:SF1">
    <property type="entry name" value="ELECTRON TRANSFER FLAVOPROTEIN SUBUNIT ALPHA, MITOCHONDRIAL"/>
    <property type="match status" value="1"/>
</dbReference>
<dbReference type="PIRSF" id="PIRSF000089">
    <property type="entry name" value="Electra_flavoP_a"/>
    <property type="match status" value="1"/>
</dbReference>
<feature type="binding site" evidence="4">
    <location>
        <position position="225"/>
    </location>
    <ligand>
        <name>FAD</name>
        <dbReference type="ChEBI" id="CHEBI:57692"/>
    </ligand>
</feature>
<evidence type="ECO:0000256" key="1">
    <source>
        <dbReference type="ARBA" id="ARBA00005817"/>
    </source>
</evidence>
<dbReference type="GO" id="GO:0009055">
    <property type="term" value="F:electron transfer activity"/>
    <property type="evidence" value="ECO:0007669"/>
    <property type="project" value="InterPro"/>
</dbReference>
<comment type="cofactor">
    <cofactor evidence="4">
        <name>FAD</name>
        <dbReference type="ChEBI" id="CHEBI:57692"/>
    </cofactor>
    <text evidence="4">Binds 1 FAD per dimer.</text>
</comment>
<dbReference type="InterPro" id="IPR014729">
    <property type="entry name" value="Rossmann-like_a/b/a_fold"/>
</dbReference>
<sequence>MTTTLTGPVLVLLDHASTGALRTTVLELLTIARSLGPVHGAWVAAAGTPAAAGPDDATLAQLGEHGVEAVHVLDLGSADARLSPVVAEGLTALAAGTGAAALLLTSSFENKEVAARVGVAARAGVVVDASGAEVDDQGRVVAAKTVFAGTWTTRCAIRTALAVVALKANSVQPVPADAATVPAIERLIVAVSEAAGRASVVEHTERVASDRPALGEAQVVVVGGRGTNGDFSAVEELADVLGGAVGATRVATDEGWIGHDAQIGQTGVTIAPKLYIGAGVSGAVHHRGGMQSSGTIVAVNSDPESPIFEIADYGIVGDLFTVLPQTAAELRRLQG</sequence>
<evidence type="ECO:0000259" key="5">
    <source>
        <dbReference type="SMART" id="SM00893"/>
    </source>
</evidence>
<feature type="binding site" evidence="4">
    <location>
        <begin position="248"/>
        <end position="249"/>
    </location>
    <ligand>
        <name>FAD</name>
        <dbReference type="ChEBI" id="CHEBI:57692"/>
    </ligand>
</feature>
<dbReference type="InterPro" id="IPR014730">
    <property type="entry name" value="ETF_a/b_N"/>
</dbReference>
<dbReference type="Proteomes" id="UP000029833">
    <property type="component" value="Unassembled WGS sequence"/>
</dbReference>
<dbReference type="SMART" id="SM00893">
    <property type="entry name" value="ETF"/>
    <property type="match status" value="1"/>
</dbReference>
<dbReference type="Pfam" id="PF01012">
    <property type="entry name" value="ETF"/>
    <property type="match status" value="1"/>
</dbReference>
<dbReference type="InterPro" id="IPR001308">
    <property type="entry name" value="ETF_a/FixB"/>
</dbReference>
<dbReference type="GO" id="GO:0050660">
    <property type="term" value="F:flavin adenine dinucleotide binding"/>
    <property type="evidence" value="ECO:0007669"/>
    <property type="project" value="InterPro"/>
</dbReference>
<comment type="subunit">
    <text evidence="2">Heterodimer of an alpha and a beta subunit.</text>
</comment>
<dbReference type="GO" id="GO:0033539">
    <property type="term" value="P:fatty acid beta-oxidation using acyl-CoA dehydrogenase"/>
    <property type="evidence" value="ECO:0007669"/>
    <property type="project" value="TreeGrafter"/>
</dbReference>
<evidence type="ECO:0000256" key="3">
    <source>
        <dbReference type="ARBA" id="ARBA00025649"/>
    </source>
</evidence>
<proteinExistence type="inferred from homology"/>
<keyword evidence="4" id="KW-0274">FAD</keyword>
<reference evidence="6 7" key="1">
    <citation type="submission" date="2013-10" db="EMBL/GenBank/DDBJ databases">
        <authorList>
            <person name="Wang G."/>
            <person name="Zhuang W."/>
        </authorList>
    </citation>
    <scope>NUCLEOTIDE SEQUENCE [LARGE SCALE GENOMIC DNA]</scope>
    <source>
        <strain evidence="6 7">DSM 20118</strain>
    </source>
</reference>
<evidence type="ECO:0000256" key="4">
    <source>
        <dbReference type="PIRSR" id="PIRSR000089-1"/>
    </source>
</evidence>
<feature type="binding site" evidence="4">
    <location>
        <begin position="279"/>
        <end position="286"/>
    </location>
    <ligand>
        <name>FAD</name>
        <dbReference type="ChEBI" id="CHEBI:57692"/>
    </ligand>
</feature>
<dbReference type="RefSeq" id="WP_034629039.1">
    <property type="nucleotide sequence ID" value="NZ_AXNT01000052.1"/>
</dbReference>
<feature type="binding site" evidence="4">
    <location>
        <position position="300"/>
    </location>
    <ligand>
        <name>FAD</name>
        <dbReference type="ChEBI" id="CHEBI:57692"/>
    </ligand>
</feature>
<gene>
    <name evidence="6" type="ORF">Q760_14085</name>
</gene>
<accession>A0A0A0B7Z3</accession>
<dbReference type="STRING" id="1408250.Q760_14085"/>
<protein>
    <submittedName>
        <fullName evidence="6">Electron transfer flavoprotein subunit alpha</fullName>
    </submittedName>
</protein>
<dbReference type="Gene3D" id="3.40.50.1220">
    <property type="entry name" value="TPP-binding domain"/>
    <property type="match status" value="1"/>
</dbReference>
<dbReference type="Gene3D" id="3.40.50.620">
    <property type="entry name" value="HUPs"/>
    <property type="match status" value="1"/>
</dbReference>
<dbReference type="SUPFAM" id="SSF52402">
    <property type="entry name" value="Adenine nucleotide alpha hydrolases-like"/>
    <property type="match status" value="1"/>
</dbReference>
<organism evidence="6 7">
    <name type="scientific">Cellulomonas cellasea DSM 20118</name>
    <dbReference type="NCBI Taxonomy" id="1408250"/>
    <lineage>
        <taxon>Bacteria</taxon>
        <taxon>Bacillati</taxon>
        <taxon>Actinomycetota</taxon>
        <taxon>Actinomycetes</taxon>
        <taxon>Micrococcales</taxon>
        <taxon>Cellulomonadaceae</taxon>
        <taxon>Cellulomonas</taxon>
    </lineage>
</organism>
<comment type="similarity">
    <text evidence="1">Belongs to the ETF alpha-subunit/FixB family.</text>
</comment>
<dbReference type="InterPro" id="IPR014731">
    <property type="entry name" value="ETF_asu_C"/>
</dbReference>
<keyword evidence="4" id="KW-0285">Flavoprotein</keyword>
<dbReference type="Pfam" id="PF00766">
    <property type="entry name" value="ETF_alpha"/>
    <property type="match status" value="1"/>
</dbReference>